<feature type="non-terminal residue" evidence="1">
    <location>
        <position position="1"/>
    </location>
</feature>
<sequence length="31" mass="3715">IFAACGRRWRPPTWRSRRCGGLDTVWLRKRG</sequence>
<reference evidence="1" key="1">
    <citation type="submission" date="2018-05" db="EMBL/GenBank/DDBJ databases">
        <authorList>
            <person name="Lanie J.A."/>
            <person name="Ng W.-L."/>
            <person name="Kazmierczak K.M."/>
            <person name="Andrzejewski T.M."/>
            <person name="Davidsen T.M."/>
            <person name="Wayne K.J."/>
            <person name="Tettelin H."/>
            <person name="Glass J.I."/>
            <person name="Rusch D."/>
            <person name="Podicherti R."/>
            <person name="Tsui H.-C.T."/>
            <person name="Winkler M.E."/>
        </authorList>
    </citation>
    <scope>NUCLEOTIDE SEQUENCE</scope>
</reference>
<dbReference type="AlphaFoldDB" id="A0A382Z9B2"/>
<protein>
    <submittedName>
        <fullName evidence="1">Uncharacterized protein</fullName>
    </submittedName>
</protein>
<dbReference type="EMBL" id="UINC01181541">
    <property type="protein sequence ID" value="SVD91278.1"/>
    <property type="molecule type" value="Genomic_DNA"/>
</dbReference>
<accession>A0A382Z9B2</accession>
<feature type="non-terminal residue" evidence="1">
    <location>
        <position position="31"/>
    </location>
</feature>
<name>A0A382Z9B2_9ZZZZ</name>
<organism evidence="1">
    <name type="scientific">marine metagenome</name>
    <dbReference type="NCBI Taxonomy" id="408172"/>
    <lineage>
        <taxon>unclassified sequences</taxon>
        <taxon>metagenomes</taxon>
        <taxon>ecological metagenomes</taxon>
    </lineage>
</organism>
<evidence type="ECO:0000313" key="1">
    <source>
        <dbReference type="EMBL" id="SVD91278.1"/>
    </source>
</evidence>
<gene>
    <name evidence="1" type="ORF">METZ01_LOCUS444132</name>
</gene>
<proteinExistence type="predicted"/>